<accession>A0A2T3MTN4</accession>
<protein>
    <submittedName>
        <fullName evidence="1">Uncharacterized protein</fullName>
    </submittedName>
</protein>
<reference evidence="1 2" key="1">
    <citation type="submission" date="2018-03" db="EMBL/GenBank/DDBJ databases">
        <title>Whole genome sequencing of Histamine producing bacteria.</title>
        <authorList>
            <person name="Butler K."/>
        </authorList>
    </citation>
    <scope>NUCLEOTIDE SEQUENCE [LARGE SCALE GENOMIC DNA]</scope>
    <source>
        <strain evidence="1 2">DSM 16190</strain>
    </source>
</reference>
<comment type="caution">
    <text evidence="1">The sequence shown here is derived from an EMBL/GenBank/DDBJ whole genome shotgun (WGS) entry which is preliminary data.</text>
</comment>
<evidence type="ECO:0000313" key="1">
    <source>
        <dbReference type="EMBL" id="PSW02621.1"/>
    </source>
</evidence>
<dbReference type="PROSITE" id="PS51257">
    <property type="entry name" value="PROKAR_LIPOPROTEIN"/>
    <property type="match status" value="1"/>
</dbReference>
<dbReference type="AlphaFoldDB" id="A0A2T3MTN4"/>
<proteinExistence type="predicted"/>
<evidence type="ECO:0000313" key="2">
    <source>
        <dbReference type="Proteomes" id="UP000240904"/>
    </source>
</evidence>
<name>A0A2T3MTN4_9GAMM</name>
<dbReference type="EMBL" id="PYMC01000017">
    <property type="protein sequence ID" value="PSW02621.1"/>
    <property type="molecule type" value="Genomic_DNA"/>
</dbReference>
<gene>
    <name evidence="1" type="ORF">C9I89_18320</name>
</gene>
<dbReference type="Proteomes" id="UP000240904">
    <property type="component" value="Unassembled WGS sequence"/>
</dbReference>
<dbReference type="OrthoDB" id="9932307at2"/>
<keyword evidence="2" id="KW-1185">Reference proteome</keyword>
<sequence>MRNGLLILATLGGLYGCGSGDNGSVDGSSKSGDCAADTKVVQVTDSSVNRNSYHFFQNTCNDLIYTGSIGSGEIWGYGTDLPDTGFWTHNIQRYQLARTSDSFDLFASLPRLPDNDEKLQGAIVCSLETSVDGIYNNTTITINNSSINEFCYQKGVESPIIAKYDVGYETLTESQINQFTDIVQKGNPTQSNFTQAMSSDKLILCKVSSDEEIAITQCAN</sequence>
<organism evidence="1 2">
    <name type="scientific">Photobacterium lipolyticum</name>
    <dbReference type="NCBI Taxonomy" id="266810"/>
    <lineage>
        <taxon>Bacteria</taxon>
        <taxon>Pseudomonadati</taxon>
        <taxon>Pseudomonadota</taxon>
        <taxon>Gammaproteobacteria</taxon>
        <taxon>Vibrionales</taxon>
        <taxon>Vibrionaceae</taxon>
        <taxon>Photobacterium</taxon>
    </lineage>
</organism>